<dbReference type="EMBL" id="AKHY01000175">
    <property type="protein sequence ID" value="EIT75527.1"/>
    <property type="molecule type" value="Genomic_DNA"/>
</dbReference>
<dbReference type="HOGENOM" id="CLU_073994_0_0_1"/>
<protein>
    <recommendedName>
        <fullName evidence="3">Xylose isomerase-like TIM barrel domain-containing protein</fullName>
    </recommendedName>
</protein>
<evidence type="ECO:0000313" key="2">
    <source>
        <dbReference type="Proteomes" id="UP000002812"/>
    </source>
</evidence>
<evidence type="ECO:0008006" key="3">
    <source>
        <dbReference type="Google" id="ProtNLM"/>
    </source>
</evidence>
<dbReference type="Gene3D" id="3.20.20.150">
    <property type="entry name" value="Divalent-metal-dependent TIM barrel enzymes"/>
    <property type="match status" value="1"/>
</dbReference>
<evidence type="ECO:0000313" key="1">
    <source>
        <dbReference type="EMBL" id="EIT75527.1"/>
    </source>
</evidence>
<proteinExistence type="predicted"/>
<name>I7ZU88_ASPO3</name>
<reference evidence="2" key="2">
    <citation type="submission" date="2012-06" db="EMBL/GenBank/DDBJ databases">
        <title>Comparative genomic analyses of Aspergillus oryzae 3.042 and A. oryzae RIB40 for soy-sauce fermentation.</title>
        <authorList>
            <person name="Zhao G."/>
            <person name="Hou L."/>
            <person name="Wang C."/>
            <person name="Cao X."/>
        </authorList>
    </citation>
    <scope>NUCLEOTIDE SEQUENCE [LARGE SCALE GENOMIC DNA]</scope>
    <source>
        <strain evidence="2">3.042</strain>
    </source>
</reference>
<accession>I7ZU88</accession>
<dbReference type="Proteomes" id="UP000002812">
    <property type="component" value="Unassembled WGS sequence"/>
</dbReference>
<gene>
    <name evidence="1" type="ORF">Ao3042_08437</name>
</gene>
<reference evidence="1 2" key="1">
    <citation type="journal article" date="2012" name="Eukaryot. Cell">
        <title>Draft genome sequence of Aspergillus oryzae strain 3.042.</title>
        <authorList>
            <person name="Zhao G."/>
            <person name="Yao Y."/>
            <person name="Qi W."/>
            <person name="Wang C."/>
            <person name="Hou L."/>
            <person name="Zeng B."/>
            <person name="Cao X."/>
        </authorList>
    </citation>
    <scope>NUCLEOTIDE SEQUENCE [LARGE SCALE GENOMIC DNA]</scope>
    <source>
        <strain evidence="1 2">3.042</strain>
    </source>
</reference>
<sequence>MASVLRFRTAWGIDPGTSYENWAKWFPTLKAQGYVDITDLNDLPSIRRIADDAGLEVNVLEGWTVDEAVEFYSGTFAIDAELGLTGKVSHETHRNTALFNPYSTAAVLRRVPNLRITADFSHWVVVCERLLDTHEEDKQILSAVIPHVTHIHARMGTTQSSQCPDPTHEVFKEERRFFETVWKQIIDATATASEPITFVPEYGPYPYHPFGSQKTFSEVADSEGARLHPSFETYAKAAIASRS</sequence>
<dbReference type="SUPFAM" id="SSF51658">
    <property type="entry name" value="Xylose isomerase-like"/>
    <property type="match status" value="1"/>
</dbReference>
<comment type="caution">
    <text evidence="1">The sequence shown here is derived from an EMBL/GenBank/DDBJ whole genome shotgun (WGS) entry which is preliminary data.</text>
</comment>
<dbReference type="InterPro" id="IPR036237">
    <property type="entry name" value="Xyl_isomerase-like_sf"/>
</dbReference>
<organism evidence="1 2">
    <name type="scientific">Aspergillus oryzae (strain 3.042)</name>
    <name type="common">Yellow koji mold</name>
    <dbReference type="NCBI Taxonomy" id="1160506"/>
    <lineage>
        <taxon>Eukaryota</taxon>
        <taxon>Fungi</taxon>
        <taxon>Dikarya</taxon>
        <taxon>Ascomycota</taxon>
        <taxon>Pezizomycotina</taxon>
        <taxon>Eurotiomycetes</taxon>
        <taxon>Eurotiomycetidae</taxon>
        <taxon>Eurotiales</taxon>
        <taxon>Aspergillaceae</taxon>
        <taxon>Aspergillus</taxon>
        <taxon>Aspergillus subgen. Circumdati</taxon>
    </lineage>
</organism>
<dbReference type="OrthoDB" id="9971575at2759"/>
<dbReference type="AlphaFoldDB" id="I7ZU88"/>